<dbReference type="PANTHER" id="PTHR47165">
    <property type="entry name" value="OS03G0429900 PROTEIN"/>
    <property type="match status" value="1"/>
</dbReference>
<dbReference type="SUPFAM" id="SSF50249">
    <property type="entry name" value="Nucleic acid-binding proteins"/>
    <property type="match status" value="1"/>
</dbReference>
<sequence>MHATRLFFNPDLAEVVDFKNSMVDQGINGTQPLFIANEGKGVSLEDDFMRLTRKCTIEELHDNNECVDEGPWWYSVCVCGKSIQPQGGAYYCDFCQHYVTNVTPRYRIKIVVEDDNGHGVFVLFNCEAAYLLKKSCADLFGEVQKDPSLSYDVPAIAGEKMLLKIDTKSVGADKYFGTFRVRRVCDEAVIIAMFELPNYDADDERTPVMTNYRPLIDFLAEKGVLSVVLDGSPVHVIKKETVYNPPRGGKVKRNLKKAFDDVADEEFGPTSKVLKNRDL</sequence>
<dbReference type="Proteomes" id="UP000289738">
    <property type="component" value="Chromosome A05"/>
</dbReference>
<keyword evidence="3" id="KW-1185">Reference proteome</keyword>
<feature type="domain" description="Replication factor A C-terminal" evidence="1">
    <location>
        <begin position="68"/>
        <end position="167"/>
    </location>
</feature>
<dbReference type="EMBL" id="SDMP01000005">
    <property type="protein sequence ID" value="RYR58580.1"/>
    <property type="molecule type" value="Genomic_DNA"/>
</dbReference>
<dbReference type="AlphaFoldDB" id="A0A445D6F4"/>
<organism evidence="2 3">
    <name type="scientific">Arachis hypogaea</name>
    <name type="common">Peanut</name>
    <dbReference type="NCBI Taxonomy" id="3818"/>
    <lineage>
        <taxon>Eukaryota</taxon>
        <taxon>Viridiplantae</taxon>
        <taxon>Streptophyta</taxon>
        <taxon>Embryophyta</taxon>
        <taxon>Tracheophyta</taxon>
        <taxon>Spermatophyta</taxon>
        <taxon>Magnoliopsida</taxon>
        <taxon>eudicotyledons</taxon>
        <taxon>Gunneridae</taxon>
        <taxon>Pentapetalae</taxon>
        <taxon>rosids</taxon>
        <taxon>fabids</taxon>
        <taxon>Fabales</taxon>
        <taxon>Fabaceae</taxon>
        <taxon>Papilionoideae</taxon>
        <taxon>50 kb inversion clade</taxon>
        <taxon>dalbergioids sensu lato</taxon>
        <taxon>Dalbergieae</taxon>
        <taxon>Pterocarpus clade</taxon>
        <taxon>Arachis</taxon>
    </lineage>
</organism>
<dbReference type="Pfam" id="PF08646">
    <property type="entry name" value="Rep_fac-A_C"/>
    <property type="match status" value="1"/>
</dbReference>
<dbReference type="InterPro" id="IPR013955">
    <property type="entry name" value="Rep_factor-A_C"/>
</dbReference>
<comment type="caution">
    <text evidence="2">The sequence shown here is derived from an EMBL/GenBank/DDBJ whole genome shotgun (WGS) entry which is preliminary data.</text>
</comment>
<evidence type="ECO:0000313" key="2">
    <source>
        <dbReference type="EMBL" id="RYR58580.1"/>
    </source>
</evidence>
<dbReference type="InterPro" id="IPR012340">
    <property type="entry name" value="NA-bd_OB-fold"/>
</dbReference>
<accession>A0A445D6F4</accession>
<dbReference type="Gene3D" id="2.40.50.140">
    <property type="entry name" value="Nucleic acid-binding proteins"/>
    <property type="match status" value="1"/>
</dbReference>
<dbReference type="PANTHER" id="PTHR47165:SF4">
    <property type="entry name" value="OS03G0429900 PROTEIN"/>
    <property type="match status" value="1"/>
</dbReference>
<gene>
    <name evidence="2" type="ORF">Ahy_A05g024430</name>
</gene>
<name>A0A445D6F4_ARAHY</name>
<proteinExistence type="predicted"/>
<protein>
    <recommendedName>
        <fullName evidence="1">Replication factor A C-terminal domain-containing protein</fullName>
    </recommendedName>
</protein>
<reference evidence="2 3" key="1">
    <citation type="submission" date="2019-01" db="EMBL/GenBank/DDBJ databases">
        <title>Sequencing of cultivated peanut Arachis hypogaea provides insights into genome evolution and oil improvement.</title>
        <authorList>
            <person name="Chen X."/>
        </authorList>
    </citation>
    <scope>NUCLEOTIDE SEQUENCE [LARGE SCALE GENOMIC DNA]</scope>
    <source>
        <strain evidence="3">cv. Fuhuasheng</strain>
        <tissue evidence="2">Leaves</tissue>
    </source>
</reference>
<evidence type="ECO:0000259" key="1">
    <source>
        <dbReference type="Pfam" id="PF08646"/>
    </source>
</evidence>
<evidence type="ECO:0000313" key="3">
    <source>
        <dbReference type="Proteomes" id="UP000289738"/>
    </source>
</evidence>